<feature type="transmembrane region" description="Helical" evidence="2">
    <location>
        <begin position="75"/>
        <end position="96"/>
    </location>
</feature>
<gene>
    <name evidence="3" type="ORF">CAUS1442_LOCUS55</name>
</gene>
<dbReference type="EMBL" id="HBEF01000068">
    <property type="protein sequence ID" value="CAD8327960.1"/>
    <property type="molecule type" value="Transcribed_RNA"/>
</dbReference>
<evidence type="ECO:0000256" key="2">
    <source>
        <dbReference type="SAM" id="Phobius"/>
    </source>
</evidence>
<dbReference type="AlphaFoldDB" id="A0A7R9ZI73"/>
<accession>A0A7R9ZI73</accession>
<reference evidence="3" key="1">
    <citation type="submission" date="2021-01" db="EMBL/GenBank/DDBJ databases">
        <authorList>
            <person name="Corre E."/>
            <person name="Pelletier E."/>
            <person name="Niang G."/>
            <person name="Scheremetjew M."/>
            <person name="Finn R."/>
            <person name="Kale V."/>
            <person name="Holt S."/>
            <person name="Cochrane G."/>
            <person name="Meng A."/>
            <person name="Brown T."/>
            <person name="Cohen L."/>
        </authorList>
    </citation>
    <scope>NUCLEOTIDE SEQUENCE</scope>
    <source>
        <strain evidence="3">CCMP3328</strain>
    </source>
</reference>
<sequence length="99" mass="10634">MRRTVLNLLSKSKRTIVRSPRRRRRPSSAVATTTDPKAGSSGLQTYSEQQHQLQQQHQLPFAPSASNQQQIGSSLGSYMLAGAGMAVGFSIVGAVFGGF</sequence>
<evidence type="ECO:0000313" key="3">
    <source>
        <dbReference type="EMBL" id="CAD8327960.1"/>
    </source>
</evidence>
<feature type="compositionally biased region" description="Basic residues" evidence="1">
    <location>
        <begin position="11"/>
        <end position="26"/>
    </location>
</feature>
<feature type="region of interest" description="Disordered" evidence="1">
    <location>
        <begin position="1"/>
        <end position="69"/>
    </location>
</feature>
<protein>
    <submittedName>
        <fullName evidence="3">Uncharacterized protein</fullName>
    </submittedName>
</protein>
<feature type="compositionally biased region" description="Polar residues" evidence="1">
    <location>
        <begin position="29"/>
        <end position="48"/>
    </location>
</feature>
<proteinExistence type="predicted"/>
<name>A0A7R9ZI73_9STRA</name>
<keyword evidence="2" id="KW-1133">Transmembrane helix</keyword>
<keyword evidence="2" id="KW-0472">Membrane</keyword>
<evidence type="ECO:0000256" key="1">
    <source>
        <dbReference type="SAM" id="MobiDB-lite"/>
    </source>
</evidence>
<feature type="compositionally biased region" description="Low complexity" evidence="1">
    <location>
        <begin position="49"/>
        <end position="59"/>
    </location>
</feature>
<keyword evidence="2" id="KW-0812">Transmembrane</keyword>
<organism evidence="3">
    <name type="scientific">Craspedostauros australis</name>
    <dbReference type="NCBI Taxonomy" id="1486917"/>
    <lineage>
        <taxon>Eukaryota</taxon>
        <taxon>Sar</taxon>
        <taxon>Stramenopiles</taxon>
        <taxon>Ochrophyta</taxon>
        <taxon>Bacillariophyta</taxon>
        <taxon>Bacillariophyceae</taxon>
        <taxon>Bacillariophycidae</taxon>
        <taxon>Naviculales</taxon>
        <taxon>Naviculaceae</taxon>
        <taxon>Craspedostauros</taxon>
    </lineage>
</organism>